<dbReference type="EMBL" id="BAAAUG010000069">
    <property type="protein sequence ID" value="GAA3112489.1"/>
    <property type="molecule type" value="Genomic_DNA"/>
</dbReference>
<sequence>MAASPRPNPNAGRAHRAADLSFVRKAGRWAESEVTNHRTGYGPDVTSWPTVARALEDLGLGRLAAAAESGRCHGCATAPHASRATPDSRLAFPSPALKTRRPSNGRGPLEGNLMRLKQLGRIGTAGGLTVAAVGASIVFTPSMASADSTWECYGKQVKRCATVWWDDEADTYRARAKITDTAGGGNYTVKVNDVKLLRFNGTRTLTVKSAKDNDGWHSTQDLASTSSVNPCRWPTNSFQVQAKFTWKKQGGTASTKTWRPDMGWGHACN</sequence>
<comment type="caution">
    <text evidence="2">The sequence shown here is derived from an EMBL/GenBank/DDBJ whole genome shotgun (WGS) entry which is preliminary data.</text>
</comment>
<feature type="region of interest" description="Disordered" evidence="1">
    <location>
        <begin position="78"/>
        <end position="109"/>
    </location>
</feature>
<evidence type="ECO:0008006" key="4">
    <source>
        <dbReference type="Google" id="ProtNLM"/>
    </source>
</evidence>
<gene>
    <name evidence="2" type="ORF">GCM10010449_38380</name>
</gene>
<proteinExistence type="predicted"/>
<name>A0ABP6MGG1_9ACTN</name>
<evidence type="ECO:0000313" key="2">
    <source>
        <dbReference type="EMBL" id="GAA3112489.1"/>
    </source>
</evidence>
<keyword evidence="3" id="KW-1185">Reference proteome</keyword>
<evidence type="ECO:0000313" key="3">
    <source>
        <dbReference type="Proteomes" id="UP001501637"/>
    </source>
</evidence>
<evidence type="ECO:0000256" key="1">
    <source>
        <dbReference type="SAM" id="MobiDB-lite"/>
    </source>
</evidence>
<accession>A0ABP6MGG1</accession>
<protein>
    <recommendedName>
        <fullName evidence="4">Secreted protein</fullName>
    </recommendedName>
</protein>
<organism evidence="2 3">
    <name type="scientific">Streptomyces rectiviolaceus</name>
    <dbReference type="NCBI Taxonomy" id="332591"/>
    <lineage>
        <taxon>Bacteria</taxon>
        <taxon>Bacillati</taxon>
        <taxon>Actinomycetota</taxon>
        <taxon>Actinomycetes</taxon>
        <taxon>Kitasatosporales</taxon>
        <taxon>Streptomycetaceae</taxon>
        <taxon>Streptomyces</taxon>
    </lineage>
</organism>
<reference evidence="3" key="1">
    <citation type="journal article" date="2019" name="Int. J. Syst. Evol. Microbiol.">
        <title>The Global Catalogue of Microorganisms (GCM) 10K type strain sequencing project: providing services to taxonomists for standard genome sequencing and annotation.</title>
        <authorList>
            <consortium name="The Broad Institute Genomics Platform"/>
            <consortium name="The Broad Institute Genome Sequencing Center for Infectious Disease"/>
            <person name="Wu L."/>
            <person name="Ma J."/>
        </authorList>
    </citation>
    <scope>NUCLEOTIDE SEQUENCE [LARGE SCALE GENOMIC DNA]</scope>
    <source>
        <strain evidence="3">JCM 9092</strain>
    </source>
</reference>
<dbReference type="Proteomes" id="UP001501637">
    <property type="component" value="Unassembled WGS sequence"/>
</dbReference>